<feature type="region of interest" description="Disordered" evidence="1">
    <location>
        <begin position="1062"/>
        <end position="1082"/>
    </location>
</feature>
<evidence type="ECO:0000313" key="7">
    <source>
        <dbReference type="Proteomes" id="UP000589626"/>
    </source>
</evidence>
<dbReference type="SUPFAM" id="SSF63825">
    <property type="entry name" value="YWTD domain"/>
    <property type="match status" value="1"/>
</dbReference>
<gene>
    <name evidence="6" type="ORF">FHU40_005277</name>
</gene>
<dbReference type="InterPro" id="IPR047589">
    <property type="entry name" value="DUF11_rpt"/>
</dbReference>
<comment type="caution">
    <text evidence="6">The sequence shown here is derived from an EMBL/GenBank/DDBJ whole genome shotgun (WGS) entry which is preliminary data.</text>
</comment>
<feature type="compositionally biased region" description="Low complexity" evidence="1">
    <location>
        <begin position="718"/>
        <end position="734"/>
    </location>
</feature>
<dbReference type="Pfam" id="PF01345">
    <property type="entry name" value="DUF11"/>
    <property type="match status" value="1"/>
</dbReference>
<feature type="compositionally biased region" description="Polar residues" evidence="1">
    <location>
        <begin position="943"/>
        <end position="956"/>
    </location>
</feature>
<dbReference type="Proteomes" id="UP000589626">
    <property type="component" value="Unassembled WGS sequence"/>
</dbReference>
<feature type="region of interest" description="Disordered" evidence="1">
    <location>
        <begin position="1461"/>
        <end position="1508"/>
    </location>
</feature>
<evidence type="ECO:0000313" key="6">
    <source>
        <dbReference type="EMBL" id="MBB3045420.1"/>
    </source>
</evidence>
<feature type="domain" description="DUF7507" evidence="5">
    <location>
        <begin position="629"/>
        <end position="733"/>
    </location>
</feature>
<dbReference type="NCBIfam" id="TIGR01451">
    <property type="entry name" value="B_ant_repeat"/>
    <property type="match status" value="3"/>
</dbReference>
<feature type="domain" description="DUF7507" evidence="5">
    <location>
        <begin position="510"/>
        <end position="618"/>
    </location>
</feature>
<proteinExistence type="predicted"/>
<dbReference type="InterPro" id="IPR051172">
    <property type="entry name" value="Chlamydia_OmcB"/>
</dbReference>
<feature type="region of interest" description="Disordered" evidence="1">
    <location>
        <begin position="714"/>
        <end position="737"/>
    </location>
</feature>
<feature type="domain" description="DUF7507" evidence="5">
    <location>
        <begin position="396"/>
        <end position="498"/>
    </location>
</feature>
<feature type="compositionally biased region" description="Low complexity" evidence="1">
    <location>
        <begin position="1484"/>
        <end position="1504"/>
    </location>
</feature>
<dbReference type="InterPro" id="IPR055354">
    <property type="entry name" value="DUF7507"/>
</dbReference>
<dbReference type="InterPro" id="IPR001434">
    <property type="entry name" value="OmcB-like_DUF11"/>
</dbReference>
<feature type="domain" description="DUF7507" evidence="5">
    <location>
        <begin position="745"/>
        <end position="847"/>
    </location>
</feature>
<evidence type="ECO:0000256" key="2">
    <source>
        <dbReference type="SAM" id="SignalP"/>
    </source>
</evidence>
<dbReference type="Pfam" id="PF24346">
    <property type="entry name" value="DUF7507"/>
    <property type="match status" value="6"/>
</dbReference>
<organism evidence="6 7">
    <name type="scientific">Nocardioides soli</name>
    <dbReference type="NCBI Taxonomy" id="1036020"/>
    <lineage>
        <taxon>Bacteria</taxon>
        <taxon>Bacillati</taxon>
        <taxon>Actinomycetota</taxon>
        <taxon>Actinomycetes</taxon>
        <taxon>Propionibacteriales</taxon>
        <taxon>Nocardioidaceae</taxon>
        <taxon>Nocardioides</taxon>
    </lineage>
</organism>
<feature type="domain" description="DUF11" evidence="3">
    <location>
        <begin position="1090"/>
        <end position="1177"/>
    </location>
</feature>
<dbReference type="Gene3D" id="2.60.40.3080">
    <property type="match status" value="1"/>
</dbReference>
<name>A0A7W4W191_9ACTN</name>
<feature type="domain" description="DUF7507" evidence="5">
    <location>
        <begin position="974"/>
        <end position="1075"/>
    </location>
</feature>
<dbReference type="PANTHER" id="PTHR34819">
    <property type="entry name" value="LARGE CYSTEINE-RICH PERIPLASMIC PROTEIN OMCB"/>
    <property type="match status" value="1"/>
</dbReference>
<feature type="region of interest" description="Disordered" evidence="1">
    <location>
        <begin position="298"/>
        <end position="319"/>
    </location>
</feature>
<feature type="domain" description="SpaA-like prealbumin fold" evidence="4">
    <location>
        <begin position="278"/>
        <end position="391"/>
    </location>
</feature>
<evidence type="ECO:0000259" key="5">
    <source>
        <dbReference type="Pfam" id="PF24346"/>
    </source>
</evidence>
<feature type="compositionally biased region" description="Low complexity" evidence="1">
    <location>
        <begin position="1461"/>
        <end position="1477"/>
    </location>
</feature>
<dbReference type="RefSeq" id="WP_183595413.1">
    <property type="nucleotide sequence ID" value="NZ_JACHWR010000007.1"/>
</dbReference>
<feature type="region of interest" description="Disordered" evidence="1">
    <location>
        <begin position="832"/>
        <end position="853"/>
    </location>
</feature>
<accession>A0A7W4W191</accession>
<evidence type="ECO:0000256" key="1">
    <source>
        <dbReference type="SAM" id="MobiDB-lite"/>
    </source>
</evidence>
<protein>
    <submittedName>
        <fullName evidence="6">Putative repeat protein (TIGR01451 family)</fullName>
    </submittedName>
</protein>
<dbReference type="InterPro" id="IPR048834">
    <property type="entry name" value="SpaA_pre-album"/>
</dbReference>
<evidence type="ECO:0000259" key="3">
    <source>
        <dbReference type="Pfam" id="PF01345"/>
    </source>
</evidence>
<evidence type="ECO:0000259" key="4">
    <source>
        <dbReference type="Pfam" id="PF20674"/>
    </source>
</evidence>
<dbReference type="EMBL" id="JACHWR010000007">
    <property type="protein sequence ID" value="MBB3045420.1"/>
    <property type="molecule type" value="Genomic_DNA"/>
</dbReference>
<feature type="signal peptide" evidence="2">
    <location>
        <begin position="1"/>
        <end position="20"/>
    </location>
</feature>
<dbReference type="PANTHER" id="PTHR34819:SF3">
    <property type="entry name" value="CELL SURFACE PROTEIN"/>
    <property type="match status" value="1"/>
</dbReference>
<feature type="domain" description="DUF7507" evidence="5">
    <location>
        <begin position="860"/>
        <end position="961"/>
    </location>
</feature>
<dbReference type="Pfam" id="PF20674">
    <property type="entry name" value="SpaA_3"/>
    <property type="match status" value="1"/>
</dbReference>
<feature type="region of interest" description="Disordered" evidence="1">
    <location>
        <begin position="934"/>
        <end position="964"/>
    </location>
</feature>
<feature type="chain" id="PRO_5031005117" evidence="2">
    <location>
        <begin position="21"/>
        <end position="1616"/>
    </location>
</feature>
<keyword evidence="2" id="KW-0732">Signal</keyword>
<keyword evidence="7" id="KW-1185">Reference proteome</keyword>
<sequence>MALGLTAGLFALLPTAPAVATGGGGGGGGTASFVCASDTVYSIDQGSHAISKITPSTGAASSNGSFDAGSGDAVNALALPGGGGRYAYAFNRSDNQVLRFDAATGDTDSYHQPSNDNASSVIAGAINPATGIYYYAAGGDPWRLYAFNTGTNTSIGRVGTISDLSVNGDMAFDAVGNLYVVSNASNTAAGTLARVNGPLPTTAGSTTLAATKLATLPGNSGQYASMAFDGSGDLVIGTGSGKVLRVNPSSGVLISTKDTNRQLSDMASCSSPSTANANVNLPSGRHGSGDQFTVTITGNGVSSGNTGTTTGSDSGLQGNPAEVAGPVVVVPGKTYTITQTAAGGTDLNDYTTTWKCVSGVSGTTIASGAGNSGTFTVPASAGSTITCTFTDLPRLPAIELDKTAGALVDTDGNGPDAGDTVTYGFKVTNTGNIVLDPVTVADPKLGAITCPSGPLAVGASITCTPKTYAVSQSEVDAGRVDNTATATGIGSNGVRVTDTDSVTVPVTPRPAIELDKTAGPVVDADDNGPDAGDTITYGFTVTNTGNVTLDPVTLVDLMLADAMLGGAIACGTGALAPGASRTCTSQTYELTQADVNAGKVANTATATGTPPSGPVVTDTDSTTTTLAGAPEIALDKTASTIVDGDGNGPDAGDTITFGFEVTNTGTVTLDPVAITDPMLGGAIACGTGALAPGASRTCTSQTYELTQADVNAGKVDNTATATGTPPSGPSVTDTDGTHTPVTGTPAITLDKIAGAIVDGDGNGPDRGDTIDYTFVVTNTGTVTLSTVGVSDPKAGPVSCPVTTLAPGASTTCTAAAYALTQADVDAGKVDNTATATGTPPYGPKVTDRDSTHTPVPPHAALELLKTAGAVNDVNGNGLDDGDTVTYHFTVTNTGTVTLSLIGVTDPKVGPVTCPATSLAPGESLECEPRTYSLTQDDIDHGSVDNTATATGTTPSGETVEDDDSRTVPLPATGAIQLVKTASAVHDLDGNGPDEGDTIEYSFRVTNTGNVRLDPVTVSDPKVGPVTCPSGALDPGESFDCTPVTYTITAADQGLGRVDNTATATGTAPSGGTVQDTDSTTTPVQPTVTNVKVTKTVDQAAPREGDVVTYTLAVTNTGAAAARDVVVVDVLPAGVTLVSADAPCTTSGVTVRCELGTVPAGQTRSVDVRVKVAPLPTSGADHQHLFDVQKTEVQVDVEPGAQATGTVTCPSGYVVTDGSGRVDHVDQGTGTLADVAMTENHAVGDDGWTARFLNEATGRAQAKVFAVCVARDSEVVSGHRHSLVIDGQQSETRSLPTGRTTIAMGCVSGQVPIQPGYALDDAAPVVTTYPDGEHGWTFAVDNPGGASAGTFTLRCLDVLVGSAHGHQHRLALDEVRQTATVQPGEVAEVTLSCAADAKGIVAGYDVDPGLVVLGNDPRPIVRVFKLYNPTAEPLDARLYLLCLANRTERGADADGTVVNTATVSTSTTETSTTDNASSVTFQVDTSPASTPSAPSAPSTPAGPSGPSVPPTVIPGLTPVVPRALVARAAVTATVGCAGTTACTGRATLVAAKRVKVRGTVVRKGAVLAKASYSVEAGSQTKLRLAKTRLGKVALKGAKVRRAALRVGGESFTVRLHR</sequence>
<reference evidence="6 7" key="1">
    <citation type="submission" date="2020-08" db="EMBL/GenBank/DDBJ databases">
        <title>Sequencing the genomes of 1000 actinobacteria strains.</title>
        <authorList>
            <person name="Klenk H.-P."/>
        </authorList>
    </citation>
    <scope>NUCLEOTIDE SEQUENCE [LARGE SCALE GENOMIC DNA]</scope>
    <source>
        <strain evidence="6 7">DSM 105498</strain>
    </source>
</reference>